<evidence type="ECO:0008006" key="3">
    <source>
        <dbReference type="Google" id="ProtNLM"/>
    </source>
</evidence>
<accession>A0ABQ2VZM6</accession>
<keyword evidence="2" id="KW-1185">Reference proteome</keyword>
<protein>
    <recommendedName>
        <fullName evidence="3">Secreted peptide</fullName>
    </recommendedName>
</protein>
<evidence type="ECO:0000313" key="2">
    <source>
        <dbReference type="Proteomes" id="UP000660675"/>
    </source>
</evidence>
<comment type="caution">
    <text evidence="1">The sequence shown here is derived from an EMBL/GenBank/DDBJ whole genome shotgun (WGS) entry which is preliminary data.</text>
</comment>
<reference evidence="2" key="1">
    <citation type="journal article" date="2019" name="Int. J. Syst. Evol. Microbiol.">
        <title>The Global Catalogue of Microorganisms (GCM) 10K type strain sequencing project: providing services to taxonomists for standard genome sequencing and annotation.</title>
        <authorList>
            <consortium name="The Broad Institute Genomics Platform"/>
            <consortium name="The Broad Institute Genome Sequencing Center for Infectious Disease"/>
            <person name="Wu L."/>
            <person name="Ma J."/>
        </authorList>
    </citation>
    <scope>NUCLEOTIDE SEQUENCE [LARGE SCALE GENOMIC DNA]</scope>
    <source>
        <strain evidence="2">JCM 4376</strain>
    </source>
</reference>
<proteinExistence type="predicted"/>
<dbReference type="RefSeq" id="WP_189544439.1">
    <property type="nucleotide sequence ID" value="NZ_BMTF01000009.1"/>
</dbReference>
<dbReference type="Proteomes" id="UP000660675">
    <property type="component" value="Unassembled WGS sequence"/>
</dbReference>
<dbReference type="EMBL" id="BMTF01000009">
    <property type="protein sequence ID" value="GGV85645.1"/>
    <property type="molecule type" value="Genomic_DNA"/>
</dbReference>
<organism evidence="1 2">
    <name type="scientific">Streptomyces gelaticus</name>
    <dbReference type="NCBI Taxonomy" id="285446"/>
    <lineage>
        <taxon>Bacteria</taxon>
        <taxon>Bacillati</taxon>
        <taxon>Actinomycetota</taxon>
        <taxon>Actinomycetes</taxon>
        <taxon>Kitasatosporales</taxon>
        <taxon>Streptomycetaceae</taxon>
        <taxon>Streptomyces</taxon>
    </lineage>
</organism>
<gene>
    <name evidence="1" type="ORF">GCM10015535_32610</name>
</gene>
<name>A0ABQ2VZM6_9ACTN</name>
<sequence length="61" mass="6462">MAVILLDLACILVLERVLRAAHHATFGLRGRLLRPLLAAVGIDLVLDGPVELGVGRSGRGH</sequence>
<evidence type="ECO:0000313" key="1">
    <source>
        <dbReference type="EMBL" id="GGV85645.1"/>
    </source>
</evidence>